<reference evidence="2" key="1">
    <citation type="submission" date="2013-07" db="EMBL/GenBank/DDBJ databases">
        <title>Midgut Transcriptome Profiling of Anoplphora glabripennis, a Lignocellulose Degrading, Wood-Boring Cerambycid.</title>
        <authorList>
            <person name="Scully E.D."/>
            <person name="Hoover K."/>
            <person name="Carlson J.E."/>
            <person name="Tien M."/>
            <person name="Geib S.M."/>
        </authorList>
    </citation>
    <scope>NUCLEOTIDE SEQUENCE</scope>
</reference>
<name>V5I8C7_ANOGL</name>
<dbReference type="AlphaFoldDB" id="V5I8C7"/>
<dbReference type="InterPro" id="IPR001878">
    <property type="entry name" value="Znf_CCHC"/>
</dbReference>
<dbReference type="SUPFAM" id="SSF57756">
    <property type="entry name" value="Retrovirus zinc finger-like domains"/>
    <property type="match status" value="1"/>
</dbReference>
<evidence type="ECO:0000313" key="2">
    <source>
        <dbReference type="EMBL" id="JAB63551.1"/>
    </source>
</evidence>
<dbReference type="InterPro" id="IPR036875">
    <property type="entry name" value="Znf_CCHC_sf"/>
</dbReference>
<feature type="domain" description="CCHC-type" evidence="1">
    <location>
        <begin position="216"/>
        <end position="232"/>
    </location>
</feature>
<proteinExistence type="predicted"/>
<dbReference type="SMART" id="SM00343">
    <property type="entry name" value="ZnF_C2HC"/>
    <property type="match status" value="2"/>
</dbReference>
<feature type="domain" description="CCHC-type" evidence="1">
    <location>
        <begin position="254"/>
        <end position="272"/>
    </location>
</feature>
<sequence length="448" mass="51208">MDVPVGGEKPPDWNEMILSQTDQVVELMESSANIKPHTEERKKYNYSYTDASPYEVHVQHKNGHNVGNYNHLAIAKELFNLNLEGISKINKKGKNRISVEFKNFNIANNFLNNEILISKGYELFIPINNVACRGVVRFVDKSITDEELKVYSRCKNPNIKILNAKRLNRKVTENNVTNFIPTGTVCFTFSGKNLPKEVAVYNLNMKIEPYISPVIQCYNCLRYGHTKMQCKGKSRCIRCGRSHEEEGNCPFPIKCVHCKSAEHLATDRTCPEFSRQKQIKETMALENLSYYDAQLKFSKPNENSQPSYSYLLTEFPPLPTPSRVDTPIRNKPSHGNIQRSFISPVPCFEDKSRSEQHKKRKIQPMAYDKDLHNDCLNSPNGRSTSTYFILDTPSTSRNIDTGNYQSEGEIIALLTEITRQNRDVVLKFLATIINNTPDNVQLSNSKHT</sequence>
<dbReference type="GO" id="GO:0003676">
    <property type="term" value="F:nucleic acid binding"/>
    <property type="evidence" value="ECO:0007669"/>
    <property type="project" value="InterPro"/>
</dbReference>
<evidence type="ECO:0000259" key="1">
    <source>
        <dbReference type="SMART" id="SM00343"/>
    </source>
</evidence>
<protein>
    <recommendedName>
        <fullName evidence="1">CCHC-type domain-containing protein</fullName>
    </recommendedName>
</protein>
<dbReference type="GO" id="GO:0008270">
    <property type="term" value="F:zinc ion binding"/>
    <property type="evidence" value="ECO:0007669"/>
    <property type="project" value="InterPro"/>
</dbReference>
<organism evidence="2">
    <name type="scientific">Anoplophora glabripennis</name>
    <name type="common">Asian longhorn beetle</name>
    <name type="synonym">Anoplophora nobilis</name>
    <dbReference type="NCBI Taxonomy" id="217634"/>
    <lineage>
        <taxon>Eukaryota</taxon>
        <taxon>Metazoa</taxon>
        <taxon>Ecdysozoa</taxon>
        <taxon>Arthropoda</taxon>
        <taxon>Hexapoda</taxon>
        <taxon>Insecta</taxon>
        <taxon>Pterygota</taxon>
        <taxon>Neoptera</taxon>
        <taxon>Endopterygota</taxon>
        <taxon>Coleoptera</taxon>
        <taxon>Polyphaga</taxon>
        <taxon>Cucujiformia</taxon>
        <taxon>Chrysomeloidea</taxon>
        <taxon>Cerambycidae</taxon>
        <taxon>Lamiinae</taxon>
        <taxon>Lamiini</taxon>
        <taxon>Anoplophora</taxon>
    </lineage>
</organism>
<accession>V5I8C7</accession>
<dbReference type="EMBL" id="GALX01004915">
    <property type="protein sequence ID" value="JAB63551.1"/>
    <property type="molecule type" value="Transcribed_RNA"/>
</dbReference>